<evidence type="ECO:0000313" key="3">
    <source>
        <dbReference type="Proteomes" id="UP000308488"/>
    </source>
</evidence>
<dbReference type="PROSITE" id="PS51154">
    <property type="entry name" value="MACRO"/>
    <property type="match status" value="1"/>
</dbReference>
<gene>
    <name evidence="2" type="ORF">FDP08_10400</name>
</gene>
<dbReference type="Gene3D" id="3.40.220.10">
    <property type="entry name" value="Leucine Aminopeptidase, subunit E, domain 1"/>
    <property type="match status" value="1"/>
</dbReference>
<dbReference type="InterPro" id="IPR002589">
    <property type="entry name" value="Macro_dom"/>
</dbReference>
<dbReference type="Proteomes" id="UP000308488">
    <property type="component" value="Unassembled WGS sequence"/>
</dbReference>
<protein>
    <submittedName>
        <fullName evidence="2">Macro domain-containing protein</fullName>
    </submittedName>
</protein>
<name>A0A4U6R3V6_9GAMM</name>
<proteinExistence type="predicted"/>
<dbReference type="EMBL" id="SZYH01000001">
    <property type="protein sequence ID" value="TKV68464.1"/>
    <property type="molecule type" value="Genomic_DNA"/>
</dbReference>
<sequence length="178" mass="18723">MAEIELNGKTVECVRGDITSQDDIEAVVNAANAQLMPGGGVAGALHSAAGPGLAQECRPMAPIRPGEAVISGAHNLPNQFVIHCLGPVYGVDEPSDYWLAECYRNSLELADSKGIESVAFPAISAGAFGYPVEGAAEVALATVKQVLPRLENVKRVRFVLFGASDEQVFSSRLLSTIE</sequence>
<dbReference type="SUPFAM" id="SSF52949">
    <property type="entry name" value="Macro domain-like"/>
    <property type="match status" value="1"/>
</dbReference>
<accession>A0A4U6R3V6</accession>
<organism evidence="2 3">
    <name type="scientific">Marinobacter panjinensis</name>
    <dbReference type="NCBI Taxonomy" id="2576384"/>
    <lineage>
        <taxon>Bacteria</taxon>
        <taxon>Pseudomonadati</taxon>
        <taxon>Pseudomonadota</taxon>
        <taxon>Gammaproteobacteria</taxon>
        <taxon>Pseudomonadales</taxon>
        <taxon>Marinobacteraceae</taxon>
        <taxon>Marinobacter</taxon>
    </lineage>
</organism>
<feature type="domain" description="Macro" evidence="1">
    <location>
        <begin position="1"/>
        <end position="177"/>
    </location>
</feature>
<dbReference type="RefSeq" id="WP_137436089.1">
    <property type="nucleotide sequence ID" value="NZ_JANRHC010000002.1"/>
</dbReference>
<dbReference type="PANTHER" id="PTHR11106">
    <property type="entry name" value="GANGLIOSIDE INDUCED DIFFERENTIATION ASSOCIATED PROTEIN 2-RELATED"/>
    <property type="match status" value="1"/>
</dbReference>
<dbReference type="SMART" id="SM00506">
    <property type="entry name" value="A1pp"/>
    <property type="match status" value="1"/>
</dbReference>
<comment type="caution">
    <text evidence="2">The sequence shown here is derived from an EMBL/GenBank/DDBJ whole genome shotgun (WGS) entry which is preliminary data.</text>
</comment>
<evidence type="ECO:0000259" key="1">
    <source>
        <dbReference type="PROSITE" id="PS51154"/>
    </source>
</evidence>
<dbReference type="OrthoDB" id="6194521at2"/>
<dbReference type="InterPro" id="IPR043472">
    <property type="entry name" value="Macro_dom-like"/>
</dbReference>
<dbReference type="Pfam" id="PF01661">
    <property type="entry name" value="Macro"/>
    <property type="match status" value="1"/>
</dbReference>
<reference evidence="2 3" key="1">
    <citation type="submission" date="2019-05" db="EMBL/GenBank/DDBJ databases">
        <title>Marinobacter panjinensis sp. nov., a moderately halophilic bacterium isolated from sea tidal flat environment.</title>
        <authorList>
            <person name="Yang W."/>
            <person name="An M."/>
            <person name="He W."/>
            <person name="Luo X."/>
            <person name="Zhu L."/>
            <person name="Chen G."/>
            <person name="Zhang Y."/>
            <person name="Wang Y."/>
        </authorList>
    </citation>
    <scope>NUCLEOTIDE SEQUENCE [LARGE SCALE GENOMIC DNA]</scope>
    <source>
        <strain evidence="2 3">PJ-16</strain>
    </source>
</reference>
<keyword evidence="3" id="KW-1185">Reference proteome</keyword>
<evidence type="ECO:0000313" key="2">
    <source>
        <dbReference type="EMBL" id="TKV68464.1"/>
    </source>
</evidence>
<dbReference type="PANTHER" id="PTHR11106:SF27">
    <property type="entry name" value="MACRO DOMAIN-CONTAINING PROTEIN"/>
    <property type="match status" value="1"/>
</dbReference>
<dbReference type="AlphaFoldDB" id="A0A4U6R3V6"/>